<proteinExistence type="predicted"/>
<accession>A0A650ELC9</accession>
<reference evidence="1" key="1">
    <citation type="journal article" date="2020" name="J. ISSAAS">
        <title>Lactobacilli and other gastrointestinal microbiota of Peromyscus leucopus, reservoir host for agents of Lyme disease and other zoonoses in North America.</title>
        <authorList>
            <person name="Milovic A."/>
            <person name="Bassam K."/>
            <person name="Shao H."/>
            <person name="Chatzistamou I."/>
            <person name="Tufts D.M."/>
            <person name="Diuk-Wasser M."/>
            <person name="Barbour A.G."/>
        </authorList>
    </citation>
    <scope>NUCLEOTIDE SEQUENCE</scope>
    <source>
        <strain evidence="1">LL4</strain>
    </source>
</reference>
<sequence length="275" mass="30977">MRKIFMISLLPLWLWGNDVLKENFYKSLGVSIGWYNYSEQDENGGSIMSINTARLSFVGNLGYATRGFKLEGILEASYGLGIYTGSILDTDNSDRNGEAVQNLDGVFTGNIDLKAGYDLLKPFHQDNAKLYFQSGIGYFLNRNEFMSANRLQGYLYVPLELEGEVRLPAQKSMALNFLLGYRYFILGNHFTAASNYGFTDDYHTIQKNGFGINALLGATYLKDSNRRGVYLVYEYWNVGAANPMRTQSIVTGDSVAIYEPKNSSHIVRLQFSFGF</sequence>
<evidence type="ECO:0000313" key="1">
    <source>
        <dbReference type="EMBL" id="QGT50071.1"/>
    </source>
</evidence>
<dbReference type="AlphaFoldDB" id="A0A650ELC9"/>
<dbReference type="EMBL" id="MN577567">
    <property type="protein sequence ID" value="QGT50071.1"/>
    <property type="molecule type" value="Genomic_DNA"/>
</dbReference>
<evidence type="ECO:0008006" key="2">
    <source>
        <dbReference type="Google" id="ProtNLM"/>
    </source>
</evidence>
<gene>
    <name evidence="1" type="ORF">Helico4rc_1910</name>
</gene>
<organism evidence="1">
    <name type="scientific">uncultured Helicobacter sp</name>
    <dbReference type="NCBI Taxonomy" id="175537"/>
    <lineage>
        <taxon>Bacteria</taxon>
        <taxon>Pseudomonadati</taxon>
        <taxon>Campylobacterota</taxon>
        <taxon>Epsilonproteobacteria</taxon>
        <taxon>Campylobacterales</taxon>
        <taxon>Helicobacteraceae</taxon>
        <taxon>Helicobacter</taxon>
        <taxon>environmental samples</taxon>
    </lineage>
</organism>
<name>A0A650ELC9_9HELI</name>
<protein>
    <recommendedName>
        <fullName evidence="2">Outer membrane protein</fullName>
    </recommendedName>
</protein>